<feature type="region of interest" description="Disordered" evidence="3">
    <location>
        <begin position="264"/>
        <end position="287"/>
    </location>
</feature>
<dbReference type="RefSeq" id="WP_044777058.1">
    <property type="nucleotide sequence ID" value="NZ_CEDY01000099.1"/>
</dbReference>
<dbReference type="InterPro" id="IPR038765">
    <property type="entry name" value="Papain-like_cys_pep_sf"/>
</dbReference>
<evidence type="ECO:0000313" key="7">
    <source>
        <dbReference type="Proteomes" id="UP000072794"/>
    </source>
</evidence>
<dbReference type="Pfam" id="PF24568">
    <property type="entry name" value="CC_PcsB"/>
    <property type="match status" value="1"/>
</dbReference>
<organism evidence="6 7">
    <name type="scientific">Streptococcus suis</name>
    <dbReference type="NCBI Taxonomy" id="1307"/>
    <lineage>
        <taxon>Bacteria</taxon>
        <taxon>Bacillati</taxon>
        <taxon>Bacillota</taxon>
        <taxon>Bacilli</taxon>
        <taxon>Lactobacillales</taxon>
        <taxon>Streptococcaceae</taxon>
        <taxon>Streptococcus</taxon>
    </lineage>
</organism>
<feature type="domain" description="Peptidase C51" evidence="5">
    <location>
        <begin position="277"/>
        <end position="400"/>
    </location>
</feature>
<dbReference type="NCBIfam" id="NF046104">
    <property type="entry name" value="PptglHdxlasePcsB"/>
    <property type="match status" value="1"/>
</dbReference>
<keyword evidence="1 4" id="KW-0732">Signal</keyword>
<protein>
    <submittedName>
        <fullName evidence="6">ChaP</fullName>
    </submittedName>
</protein>
<dbReference type="SUPFAM" id="SSF54001">
    <property type="entry name" value="Cysteine proteinases"/>
    <property type="match status" value="1"/>
</dbReference>
<accession>A0A0Z8H9S5</accession>
<dbReference type="Pfam" id="PF05257">
    <property type="entry name" value="CHAP"/>
    <property type="match status" value="1"/>
</dbReference>
<dbReference type="InterPro" id="IPR058088">
    <property type="entry name" value="PcsB"/>
</dbReference>
<evidence type="ECO:0000259" key="5">
    <source>
        <dbReference type="PROSITE" id="PS50911"/>
    </source>
</evidence>
<proteinExistence type="predicted"/>
<evidence type="ECO:0000256" key="1">
    <source>
        <dbReference type="ARBA" id="ARBA00022729"/>
    </source>
</evidence>
<feature type="chain" id="PRO_5038468923" evidence="4">
    <location>
        <begin position="20"/>
        <end position="401"/>
    </location>
</feature>
<feature type="coiled-coil region" evidence="2">
    <location>
        <begin position="27"/>
        <end position="96"/>
    </location>
</feature>
<evidence type="ECO:0000256" key="4">
    <source>
        <dbReference type="SAM" id="SignalP"/>
    </source>
</evidence>
<dbReference type="Proteomes" id="UP000072794">
    <property type="component" value="Unassembled WGS sequence"/>
</dbReference>
<dbReference type="InterPro" id="IPR007921">
    <property type="entry name" value="CHAP_dom"/>
</dbReference>
<sequence length="401" mass="42732">MKKKILATIMLSTVVLSNANYVAVISANDVDSQIAAKNQQISELTAQQAEAQQQVDAIQGQVDAIVSEQAKLTEENTRLEAESQILAADIERLSADIVSRDGALKEQARSAQVDGSASSYINTILDSKSIVDAVSRVNAMREIVSANNRMLEQQKADKEAIVEKQKANQEAITTLAANRQKLEDDAQVLQVRQAELEAAKLNLAVQKATAEDEKNSLLAQKAAAEEAARQAAARQAEYQAQQAALAQQQVASVSAPVVSTPVETTVTETLSTPTTSTSSGSGSSAAANNARYDASSYPIGECTWGVKSQVSWVGPYWGNANQWVASARAEGFSVGTTPQVGAVAVWVGGAYGHVALVTAVESSTNIQVSESNYMGRRYIGNHRGWFNPTTTSDGAVYYIYP</sequence>
<keyword evidence="2" id="KW-0175">Coiled coil</keyword>
<dbReference type="InterPro" id="IPR009148">
    <property type="entry name" value="PcsB-like"/>
</dbReference>
<dbReference type="EMBL" id="FIHA01000061">
    <property type="protein sequence ID" value="CYV12957.1"/>
    <property type="molecule type" value="Genomic_DNA"/>
</dbReference>
<evidence type="ECO:0000313" key="6">
    <source>
        <dbReference type="EMBL" id="CYV12957.1"/>
    </source>
</evidence>
<dbReference type="PROSITE" id="PS50911">
    <property type="entry name" value="CHAP"/>
    <property type="match status" value="1"/>
</dbReference>
<feature type="signal peptide" evidence="4">
    <location>
        <begin position="1"/>
        <end position="19"/>
    </location>
</feature>
<dbReference type="InterPro" id="IPR057309">
    <property type="entry name" value="PcsB_CC"/>
</dbReference>
<dbReference type="Gene3D" id="6.10.250.3150">
    <property type="match status" value="1"/>
</dbReference>
<dbReference type="AlphaFoldDB" id="A0A0Z8H9S5"/>
<dbReference type="Gene3D" id="3.90.1720.10">
    <property type="entry name" value="endopeptidase domain like (from Nostoc punctiforme)"/>
    <property type="match status" value="1"/>
</dbReference>
<name>A0A0Z8H9S5_STRSU</name>
<evidence type="ECO:0000256" key="2">
    <source>
        <dbReference type="SAM" id="Coils"/>
    </source>
</evidence>
<reference evidence="6 7" key="1">
    <citation type="submission" date="2016-02" db="EMBL/GenBank/DDBJ databases">
        <authorList>
            <consortium name="Pathogen Informatics"/>
        </authorList>
    </citation>
    <scope>NUCLEOTIDE SEQUENCE [LARGE SCALE GENOMIC DNA]</scope>
    <source>
        <strain evidence="6 7">LSS52</strain>
    </source>
</reference>
<feature type="coiled-coil region" evidence="2">
    <location>
        <begin position="148"/>
        <end position="241"/>
    </location>
</feature>
<gene>
    <name evidence="6" type="ORF">ERS132414_02144</name>
</gene>
<dbReference type="PRINTS" id="PR01852">
    <property type="entry name" value="SIBAPROTEIN"/>
</dbReference>
<evidence type="ECO:0000256" key="3">
    <source>
        <dbReference type="SAM" id="MobiDB-lite"/>
    </source>
</evidence>